<protein>
    <recommendedName>
        <fullName evidence="4">Histidine phosphatase family protein</fullName>
    </recommendedName>
</protein>
<dbReference type="OrthoDB" id="354304at2759"/>
<evidence type="ECO:0000256" key="1">
    <source>
        <dbReference type="ARBA" id="ARBA00022801"/>
    </source>
</evidence>
<dbReference type="GO" id="GO:0043456">
    <property type="term" value="P:regulation of pentose-phosphate shunt"/>
    <property type="evidence" value="ECO:0007669"/>
    <property type="project" value="TreeGrafter"/>
</dbReference>
<dbReference type="RefSeq" id="XP_041185361.1">
    <property type="nucleotide sequence ID" value="XM_041341412.1"/>
</dbReference>
<dbReference type="EMBL" id="JABBWG010000259">
    <property type="protein sequence ID" value="KAG1796495.1"/>
    <property type="molecule type" value="Genomic_DNA"/>
</dbReference>
<keyword evidence="3" id="KW-1185">Reference proteome</keyword>
<comment type="caution">
    <text evidence="2">The sequence shown here is derived from an EMBL/GenBank/DDBJ whole genome shotgun (WGS) entry which is preliminary data.</text>
</comment>
<dbReference type="CDD" id="cd07067">
    <property type="entry name" value="HP_PGM_like"/>
    <property type="match status" value="1"/>
</dbReference>
<reference evidence="2" key="1">
    <citation type="journal article" date="2020" name="New Phytol.">
        <title>Comparative genomics reveals dynamic genome evolution in host specialist ectomycorrhizal fungi.</title>
        <authorList>
            <person name="Lofgren L.A."/>
            <person name="Nguyen N.H."/>
            <person name="Vilgalys R."/>
            <person name="Ruytinx J."/>
            <person name="Liao H.L."/>
            <person name="Branco S."/>
            <person name="Kuo A."/>
            <person name="LaButti K."/>
            <person name="Lipzen A."/>
            <person name="Andreopoulos W."/>
            <person name="Pangilinan J."/>
            <person name="Riley R."/>
            <person name="Hundley H."/>
            <person name="Na H."/>
            <person name="Barry K."/>
            <person name="Grigoriev I.V."/>
            <person name="Stajich J.E."/>
            <person name="Kennedy P.G."/>
        </authorList>
    </citation>
    <scope>NUCLEOTIDE SEQUENCE</scope>
    <source>
        <strain evidence="2">MN1</strain>
    </source>
</reference>
<dbReference type="InterPro" id="IPR051695">
    <property type="entry name" value="Phosphoglycerate_Mutase"/>
</dbReference>
<dbReference type="PANTHER" id="PTHR46517:SF1">
    <property type="entry name" value="FRUCTOSE-2,6-BISPHOSPHATASE TIGAR"/>
    <property type="match status" value="1"/>
</dbReference>
<dbReference type="InterPro" id="IPR029033">
    <property type="entry name" value="His_PPase_superfam"/>
</dbReference>
<evidence type="ECO:0000313" key="3">
    <source>
        <dbReference type="Proteomes" id="UP000807769"/>
    </source>
</evidence>
<gene>
    <name evidence="2" type="ORF">BJ212DRAFT_1489320</name>
</gene>
<organism evidence="2 3">
    <name type="scientific">Suillus subaureus</name>
    <dbReference type="NCBI Taxonomy" id="48587"/>
    <lineage>
        <taxon>Eukaryota</taxon>
        <taxon>Fungi</taxon>
        <taxon>Dikarya</taxon>
        <taxon>Basidiomycota</taxon>
        <taxon>Agaricomycotina</taxon>
        <taxon>Agaricomycetes</taxon>
        <taxon>Agaricomycetidae</taxon>
        <taxon>Boletales</taxon>
        <taxon>Suillineae</taxon>
        <taxon>Suillaceae</taxon>
        <taxon>Suillus</taxon>
    </lineage>
</organism>
<dbReference type="AlphaFoldDB" id="A0A9P7ATS9"/>
<dbReference type="PANTHER" id="PTHR46517">
    <property type="entry name" value="FRUCTOSE-2,6-BISPHOSPHATASE TIGAR"/>
    <property type="match status" value="1"/>
</dbReference>
<dbReference type="InterPro" id="IPR013078">
    <property type="entry name" value="His_Pase_superF_clade-1"/>
</dbReference>
<dbReference type="GeneID" id="64635428"/>
<dbReference type="Pfam" id="PF00300">
    <property type="entry name" value="His_Phos_1"/>
    <property type="match status" value="1"/>
</dbReference>
<dbReference type="GO" id="GO:0045820">
    <property type="term" value="P:negative regulation of glycolytic process"/>
    <property type="evidence" value="ECO:0007669"/>
    <property type="project" value="TreeGrafter"/>
</dbReference>
<dbReference type="Proteomes" id="UP000807769">
    <property type="component" value="Unassembled WGS sequence"/>
</dbReference>
<dbReference type="Gene3D" id="3.40.50.1240">
    <property type="entry name" value="Phosphoglycerate mutase-like"/>
    <property type="match status" value="1"/>
</dbReference>
<accession>A0A9P7ATS9</accession>
<dbReference type="SUPFAM" id="SSF53254">
    <property type="entry name" value="Phosphoglycerate mutase-like"/>
    <property type="match status" value="1"/>
</dbReference>
<sequence>MTTPARVFVVRHRDTDSNRNRIIQGQLDTQLNATDLAQAAMTAEALQSVSFGKAFMSNLQRASKTAERIFQYHTSIELIQDVYIRRKSTSYMLCVFR</sequence>
<dbReference type="GO" id="GO:0004331">
    <property type="term" value="F:fructose-2,6-bisphosphate 2-phosphatase activity"/>
    <property type="evidence" value="ECO:0007669"/>
    <property type="project" value="TreeGrafter"/>
</dbReference>
<dbReference type="GO" id="GO:0005829">
    <property type="term" value="C:cytosol"/>
    <property type="evidence" value="ECO:0007669"/>
    <property type="project" value="TreeGrafter"/>
</dbReference>
<evidence type="ECO:0000313" key="2">
    <source>
        <dbReference type="EMBL" id="KAG1796495.1"/>
    </source>
</evidence>
<name>A0A9P7ATS9_9AGAM</name>
<proteinExistence type="predicted"/>
<keyword evidence="1" id="KW-0378">Hydrolase</keyword>
<evidence type="ECO:0008006" key="4">
    <source>
        <dbReference type="Google" id="ProtNLM"/>
    </source>
</evidence>